<dbReference type="EMBL" id="BPLQ01003166">
    <property type="protein sequence ID" value="GIX98454.1"/>
    <property type="molecule type" value="Genomic_DNA"/>
</dbReference>
<dbReference type="Proteomes" id="UP001054837">
    <property type="component" value="Unassembled WGS sequence"/>
</dbReference>
<name>A0AAV4PMY2_9ARAC</name>
<accession>A0AAV4PMY2</accession>
<keyword evidence="2" id="KW-1185">Reference proteome</keyword>
<dbReference type="AlphaFoldDB" id="A0AAV4PMY2"/>
<sequence>MASQPPTFLLLKLATADFYKRFLPPPEPGSTTTIEKRKTWRDKDVELFFNSSNSSVSIGAIFQSDRRRSFGENQLLFNKSAFPGDIWRLEPKHKPNAHGRGGPVVQSAGCVAAGLPNSPLCDLRNRRQKREGKGEVPFLPNPPSCDSAAANAGGHRALCRPGLDSVNLRAGFTEGAPAQTTSVTIPPTLMGGGWDIVAIIPERSIVGVIWGINRYLIYRNREINGGVAFPSRKAGSIYHPLAHPGSEAVDMQMKANPCPLIVSLSGELIAKTDRKESTFRREKGK</sequence>
<proteinExistence type="predicted"/>
<reference evidence="1 2" key="1">
    <citation type="submission" date="2021-06" db="EMBL/GenBank/DDBJ databases">
        <title>Caerostris darwini draft genome.</title>
        <authorList>
            <person name="Kono N."/>
            <person name="Arakawa K."/>
        </authorList>
    </citation>
    <scope>NUCLEOTIDE SEQUENCE [LARGE SCALE GENOMIC DNA]</scope>
</reference>
<organism evidence="1 2">
    <name type="scientific">Caerostris darwini</name>
    <dbReference type="NCBI Taxonomy" id="1538125"/>
    <lineage>
        <taxon>Eukaryota</taxon>
        <taxon>Metazoa</taxon>
        <taxon>Ecdysozoa</taxon>
        <taxon>Arthropoda</taxon>
        <taxon>Chelicerata</taxon>
        <taxon>Arachnida</taxon>
        <taxon>Araneae</taxon>
        <taxon>Araneomorphae</taxon>
        <taxon>Entelegynae</taxon>
        <taxon>Araneoidea</taxon>
        <taxon>Araneidae</taxon>
        <taxon>Caerostris</taxon>
    </lineage>
</organism>
<evidence type="ECO:0000313" key="2">
    <source>
        <dbReference type="Proteomes" id="UP001054837"/>
    </source>
</evidence>
<evidence type="ECO:0000313" key="1">
    <source>
        <dbReference type="EMBL" id="GIX98454.1"/>
    </source>
</evidence>
<gene>
    <name evidence="1" type="ORF">CDAR_240471</name>
</gene>
<protein>
    <submittedName>
        <fullName evidence="1">Uncharacterized protein</fullName>
    </submittedName>
</protein>
<comment type="caution">
    <text evidence="1">The sequence shown here is derived from an EMBL/GenBank/DDBJ whole genome shotgun (WGS) entry which is preliminary data.</text>
</comment>